<organism evidence="1 2">
    <name type="scientific">Methylocaldum szegediense</name>
    <dbReference type="NCBI Taxonomy" id="73780"/>
    <lineage>
        <taxon>Bacteria</taxon>
        <taxon>Pseudomonadati</taxon>
        <taxon>Pseudomonadota</taxon>
        <taxon>Gammaproteobacteria</taxon>
        <taxon>Methylococcales</taxon>
        <taxon>Methylococcaceae</taxon>
        <taxon>Methylocaldum</taxon>
    </lineage>
</organism>
<evidence type="ECO:0000313" key="2">
    <source>
        <dbReference type="Proteomes" id="UP001162030"/>
    </source>
</evidence>
<accession>A0ABN8X649</accession>
<protein>
    <submittedName>
        <fullName evidence="1">Uncharacterized protein</fullName>
    </submittedName>
</protein>
<dbReference type="Proteomes" id="UP001162030">
    <property type="component" value="Chromosome"/>
</dbReference>
<evidence type="ECO:0000313" key="1">
    <source>
        <dbReference type="EMBL" id="CAI8900491.1"/>
    </source>
</evidence>
<name>A0ABN8X649_9GAMM</name>
<reference evidence="1 2" key="1">
    <citation type="submission" date="2023-03" db="EMBL/GenBank/DDBJ databases">
        <authorList>
            <person name="Pearce D."/>
        </authorList>
    </citation>
    <scope>NUCLEOTIDE SEQUENCE [LARGE SCALE GENOMIC DNA]</scope>
    <source>
        <strain evidence="1">Msz</strain>
    </source>
</reference>
<keyword evidence="2" id="KW-1185">Reference proteome</keyword>
<proteinExistence type="predicted"/>
<gene>
    <name evidence="1" type="ORF">MSZNOR_3429</name>
</gene>
<dbReference type="EMBL" id="OX458333">
    <property type="protein sequence ID" value="CAI8900491.1"/>
    <property type="molecule type" value="Genomic_DNA"/>
</dbReference>
<sequence>MLIILSDAYAYAFDLSKIARLLNFVANNMRTADAGGLLLLAT</sequence>